<accession>A0A0D1YX83</accession>
<comment type="cofactor">
    <cofactor evidence="1 6">
        <name>FAD</name>
        <dbReference type="ChEBI" id="CHEBI:57692"/>
    </cofactor>
</comment>
<dbReference type="InterPro" id="IPR002937">
    <property type="entry name" value="Amino_oxidase"/>
</dbReference>
<evidence type="ECO:0000256" key="5">
    <source>
        <dbReference type="PIRSR" id="PIRSR601613-1"/>
    </source>
</evidence>
<comment type="catalytic activity">
    <reaction evidence="4">
        <text>a secondary aliphatic amine + O2 + H2O = a primary amine + an aldehyde + H2O2</text>
        <dbReference type="Rhea" id="RHEA:26414"/>
        <dbReference type="ChEBI" id="CHEBI:15377"/>
        <dbReference type="ChEBI" id="CHEBI:15379"/>
        <dbReference type="ChEBI" id="CHEBI:16240"/>
        <dbReference type="ChEBI" id="CHEBI:17478"/>
        <dbReference type="ChEBI" id="CHEBI:58855"/>
        <dbReference type="ChEBI" id="CHEBI:65296"/>
        <dbReference type="EC" id="1.4.3.4"/>
    </reaction>
</comment>
<dbReference type="Gene3D" id="3.90.660.10">
    <property type="match status" value="2"/>
</dbReference>
<keyword evidence="6" id="KW-0285">Flavoprotein</keyword>
<dbReference type="PANTHER" id="PTHR43563">
    <property type="entry name" value="AMINE OXIDASE"/>
    <property type="match status" value="1"/>
</dbReference>
<proteinExistence type="inferred from homology"/>
<evidence type="ECO:0000256" key="4">
    <source>
        <dbReference type="ARBA" id="ARBA00048448"/>
    </source>
</evidence>
<dbReference type="Gene3D" id="3.50.50.60">
    <property type="entry name" value="FAD/NAD(P)-binding domain"/>
    <property type="match status" value="2"/>
</dbReference>
<dbReference type="STRING" id="1016849.A0A0D1YX83"/>
<evidence type="ECO:0000256" key="2">
    <source>
        <dbReference type="ARBA" id="ARBA00005995"/>
    </source>
</evidence>
<dbReference type="PANTHER" id="PTHR43563:SF1">
    <property type="entry name" value="AMINE OXIDASE [FLAVIN-CONTAINING] B"/>
    <property type="match status" value="1"/>
</dbReference>
<dbReference type="InterPro" id="IPR001613">
    <property type="entry name" value="Flavin_amine_oxidase"/>
</dbReference>
<evidence type="ECO:0000259" key="7">
    <source>
        <dbReference type="Pfam" id="PF01593"/>
    </source>
</evidence>
<dbReference type="InterPro" id="IPR036188">
    <property type="entry name" value="FAD/NAD-bd_sf"/>
</dbReference>
<dbReference type="GO" id="GO:0097621">
    <property type="term" value="F:monoamine oxidase activity"/>
    <property type="evidence" value="ECO:0007669"/>
    <property type="project" value="UniProtKB-EC"/>
</dbReference>
<gene>
    <name evidence="8" type="ORF">PV11_06965</name>
</gene>
<dbReference type="EMBL" id="KN846953">
    <property type="protein sequence ID" value="KIV79403.1"/>
    <property type="molecule type" value="Genomic_DNA"/>
</dbReference>
<name>A0A0D1YX83_9EURO</name>
<dbReference type="EC" id="1.4.3.-" evidence="6"/>
<keyword evidence="3 6" id="KW-0560">Oxidoreductase</keyword>
<dbReference type="PRINTS" id="PR00757">
    <property type="entry name" value="AMINEOXDASEF"/>
</dbReference>
<sequence length="497" mass="54368">MSKSCEGYLWTESESVQGLTTDAVVQSTSALKSHYDVVIVGAGFAGLIACRELSRCGNGKDLKILMLEGRDRIGGRTWTAKALGEEFEMGGTWVHWNQPHVYSELHRYNLHKNLKTSAGTVAAEHTYYKPSGGPVVEVDGAECAEIQQTVANSFFEIDGLTSRDLMPYPHDPFRVPAPWKKYDHLTVRQRLNQLGQIPNSHKDLFESVVNSFGSAPGSQTGFVEALRWYALGGHSLAGVFELAGIYKVGKGGMTSFARAIFGDCSCDMLSNTIVTDITQTSGGTLVRTKGGQSFNAAFVISTIPLNCLGDVKFSPPLSLLKREAIKKGHINQGAKIHFKLARAEPGWFAFCNGCGDSPFCFAFSDHNGTSSASSPDATYCIGFGYNGHLQDKEDNETIIREFQRNIRPGAEVQAYLTHDWMNDPLAKGVWSCWGPHSTTRYLPELQVRHGNVLFASGDWADGWRGFVDGAIESGRKAAAETLKLLAESSTFKSRARL</sequence>
<evidence type="ECO:0000313" key="9">
    <source>
        <dbReference type="Proteomes" id="UP000053599"/>
    </source>
</evidence>
<dbReference type="SUPFAM" id="SSF51905">
    <property type="entry name" value="FAD/NAD(P)-binding domain"/>
    <property type="match status" value="1"/>
</dbReference>
<dbReference type="OrthoDB" id="7777654at2759"/>
<dbReference type="Pfam" id="PF01593">
    <property type="entry name" value="Amino_oxidase"/>
    <property type="match status" value="1"/>
</dbReference>
<comment type="similarity">
    <text evidence="2 6">Belongs to the flavin monoamine oxidase family.</text>
</comment>
<evidence type="ECO:0000256" key="1">
    <source>
        <dbReference type="ARBA" id="ARBA00001974"/>
    </source>
</evidence>
<keyword evidence="6" id="KW-0274">FAD</keyword>
<dbReference type="AlphaFoldDB" id="A0A0D1YX83"/>
<evidence type="ECO:0000256" key="3">
    <source>
        <dbReference type="ARBA" id="ARBA00023002"/>
    </source>
</evidence>
<dbReference type="Proteomes" id="UP000053599">
    <property type="component" value="Unassembled WGS sequence"/>
</dbReference>
<dbReference type="InterPro" id="IPR050703">
    <property type="entry name" value="Flavin_MAO"/>
</dbReference>
<evidence type="ECO:0000256" key="6">
    <source>
        <dbReference type="RuleBase" id="RU362067"/>
    </source>
</evidence>
<dbReference type="HOGENOM" id="CLU_004498_9_0_1"/>
<evidence type="ECO:0000313" key="8">
    <source>
        <dbReference type="EMBL" id="KIV79403.1"/>
    </source>
</evidence>
<reference evidence="8 9" key="1">
    <citation type="submission" date="2015-01" db="EMBL/GenBank/DDBJ databases">
        <title>The Genome Sequence of Exophiala sideris CBS121828.</title>
        <authorList>
            <consortium name="The Broad Institute Genomics Platform"/>
            <person name="Cuomo C."/>
            <person name="de Hoog S."/>
            <person name="Gorbushina A."/>
            <person name="Stielow B."/>
            <person name="Teixiera M."/>
            <person name="Abouelleil A."/>
            <person name="Chapman S.B."/>
            <person name="Priest M."/>
            <person name="Young S.K."/>
            <person name="Wortman J."/>
            <person name="Nusbaum C."/>
            <person name="Birren B."/>
        </authorList>
    </citation>
    <scope>NUCLEOTIDE SEQUENCE [LARGE SCALE GENOMIC DNA]</scope>
    <source>
        <strain evidence="8 9">CBS 121828</strain>
    </source>
</reference>
<feature type="domain" description="Amine oxidase" evidence="7">
    <location>
        <begin position="44"/>
        <end position="480"/>
    </location>
</feature>
<protein>
    <recommendedName>
        <fullName evidence="6">Amine oxidase</fullName>
        <ecNumber evidence="6">1.4.3.-</ecNumber>
    </recommendedName>
</protein>
<feature type="binding site" evidence="5">
    <location>
        <position position="274"/>
    </location>
    <ligand>
        <name>FAD</name>
        <dbReference type="ChEBI" id="CHEBI:57692"/>
    </ligand>
</feature>
<organism evidence="8 9">
    <name type="scientific">Exophiala sideris</name>
    <dbReference type="NCBI Taxonomy" id="1016849"/>
    <lineage>
        <taxon>Eukaryota</taxon>
        <taxon>Fungi</taxon>
        <taxon>Dikarya</taxon>
        <taxon>Ascomycota</taxon>
        <taxon>Pezizomycotina</taxon>
        <taxon>Eurotiomycetes</taxon>
        <taxon>Chaetothyriomycetidae</taxon>
        <taxon>Chaetothyriales</taxon>
        <taxon>Herpotrichiellaceae</taxon>
        <taxon>Exophiala</taxon>
    </lineage>
</organism>